<proteinExistence type="predicted"/>
<organism evidence="2 3">
    <name type="scientific">Pochonia chlamydosporia 170</name>
    <dbReference type="NCBI Taxonomy" id="1380566"/>
    <lineage>
        <taxon>Eukaryota</taxon>
        <taxon>Fungi</taxon>
        <taxon>Dikarya</taxon>
        <taxon>Ascomycota</taxon>
        <taxon>Pezizomycotina</taxon>
        <taxon>Sordariomycetes</taxon>
        <taxon>Hypocreomycetidae</taxon>
        <taxon>Hypocreales</taxon>
        <taxon>Clavicipitaceae</taxon>
        <taxon>Pochonia</taxon>
    </lineage>
</organism>
<gene>
    <name evidence="2" type="ORF">VFPPC_07792</name>
</gene>
<dbReference type="AlphaFoldDB" id="A0A179FLV4"/>
<evidence type="ECO:0000313" key="2">
    <source>
        <dbReference type="EMBL" id="OAQ66210.1"/>
    </source>
</evidence>
<dbReference type="KEGG" id="pchm:VFPPC_07792"/>
<evidence type="ECO:0000313" key="3">
    <source>
        <dbReference type="Proteomes" id="UP000078397"/>
    </source>
</evidence>
<comment type="caution">
    <text evidence="2">The sequence shown here is derived from an EMBL/GenBank/DDBJ whole genome shotgun (WGS) entry which is preliminary data.</text>
</comment>
<keyword evidence="3" id="KW-1185">Reference proteome</keyword>
<dbReference type="EMBL" id="LSBJ02000004">
    <property type="protein sequence ID" value="OAQ66210.1"/>
    <property type="molecule type" value="Genomic_DNA"/>
</dbReference>
<sequence>MERDKILVAFTLTYDKVRPQLNVLLDDVSNRWEGATDSTLPNELQDTICRVVEKEAARNSLSVPEMRSFVDQLKRAFQDMLRMQKEKNPHRPVQYESVIRRMKTEKPGRTKGS</sequence>
<feature type="region of interest" description="Disordered" evidence="1">
    <location>
        <begin position="83"/>
        <end position="113"/>
    </location>
</feature>
<evidence type="ECO:0000256" key="1">
    <source>
        <dbReference type="SAM" id="MobiDB-lite"/>
    </source>
</evidence>
<dbReference type="Proteomes" id="UP000078397">
    <property type="component" value="Unassembled WGS sequence"/>
</dbReference>
<reference evidence="2 3" key="1">
    <citation type="journal article" date="2016" name="PLoS Pathog.">
        <title>Biosynthesis of antibiotic leucinostatins in bio-control fungus Purpureocillium lilacinum and their inhibition on phytophthora revealed by genome mining.</title>
        <authorList>
            <person name="Wang G."/>
            <person name="Liu Z."/>
            <person name="Lin R."/>
            <person name="Li E."/>
            <person name="Mao Z."/>
            <person name="Ling J."/>
            <person name="Yang Y."/>
            <person name="Yin W.B."/>
            <person name="Xie B."/>
        </authorList>
    </citation>
    <scope>NUCLEOTIDE SEQUENCE [LARGE SCALE GENOMIC DNA]</scope>
    <source>
        <strain evidence="2">170</strain>
    </source>
</reference>
<name>A0A179FLV4_METCM</name>
<dbReference type="GeneID" id="28850594"/>
<dbReference type="RefSeq" id="XP_018143297.1">
    <property type="nucleotide sequence ID" value="XM_018286600.1"/>
</dbReference>
<feature type="compositionally biased region" description="Basic and acidic residues" evidence="1">
    <location>
        <begin position="98"/>
        <end position="113"/>
    </location>
</feature>
<accession>A0A179FLV4</accession>
<protein>
    <submittedName>
        <fullName evidence="2">Uncharacterized protein</fullName>
    </submittedName>
</protein>